<dbReference type="SUPFAM" id="SSF49899">
    <property type="entry name" value="Concanavalin A-like lectins/glucanases"/>
    <property type="match status" value="1"/>
</dbReference>
<keyword evidence="1" id="KW-0732">Signal</keyword>
<dbReference type="RefSeq" id="WP_012376340.1">
    <property type="nucleotide sequence ID" value="NC_010571.1"/>
</dbReference>
<dbReference type="InterPro" id="IPR011050">
    <property type="entry name" value="Pectin_lyase_fold/virulence"/>
</dbReference>
<dbReference type="InterPro" id="IPR013425">
    <property type="entry name" value="Autotrns_rpt"/>
</dbReference>
<dbReference type="InterPro" id="IPR013320">
    <property type="entry name" value="ConA-like_dom_sf"/>
</dbReference>
<dbReference type="HOGENOM" id="CLU_227650_0_0_0"/>
<dbReference type="InterPro" id="IPR013424">
    <property type="entry name" value="Ice-binding_C"/>
</dbReference>
<dbReference type="InterPro" id="IPR051551">
    <property type="entry name" value="Autotransporter_adhesion"/>
</dbReference>
<sequence length="2642" mass="255539">MKVHREPLVHRRLLRGWIAAFAAFFLAVQARGQLVVVNETFKDTTFAAGASWVVGGTNYTPNLTAASGVDSPGNGWLRLTSAGGQQATYAYDSQSFNGADATIAVKFSYAAYGGSGADGITFFLADASKTFSVGAYGGSLGYAQKTLVAGGEADIQGMNGGYIGLGIDEFGNYSNATEGRIGGIGSNPGNVSVRGPGSSYSGYDYLGGTGSLSTPIAFSGASRPTGDNARIFQVVITATNQLTVFMQAGETAPMEALYSIDLSGYARPEDLILGFTGSTGGSTNIHEIQGLSLTSLKADLWTNSGGTSTWANGSNWDGTDGNIPEVGADILLNNRYVSTPQTIDVGGTRSIRSLQIDAPFAYTLNNGAIEFNDQGVLGPSGIFVSKGNGSANHTVNSALVARNAITITNSSTGTLQLNGTLATDGNAVTLSGTGNTALAGVVSGGGSITKLGAGNATLSGNNTYSGGTTLQAGTLTAGHNNAFGTGDITIKGGTLASSAGNVVANAVVLKGNAGVSNITTSGTLTQTGGNYTLSMANATQSGVVNLSNNTTSRSLTVAVGSGTSTISGVIQDGGGSTAGNLTKTGSGTLVLGGANTYTGTTSIDAGTLQLGANDRLADTSSVSIAASGTLNLNGYSDKVGSLTAIGGATLNFGSPTGANTFVFGNYTAPASGVLVVNNWQQGVDTLATSVGGQNVSSVYFSGFGVAQVAGARSDNMYGTGANGAYLLTPAAASYKEWDGSSSTAWTNNNNWTSAGAPNSTQVALFDALGVGRTTASLANNSTTIAGIKFGSGASVSYTLTSNANRTLTLSGAVPYIQQQSSKNQTISVGTLALGANSVADITGAGNLAITSVISGTNRALIKDGNGAGKLILSGNNTFSGGLYVNNGVAQANSNTALGTGTATVSPGATLEVSGSRTIANALSLSGAGVGGNGALRSVAGANTFSGTITETGDTTIVADTGTTLSLTGNITGTAVDTTFGGAGSFTVNRITTDTGGVTLAGTGTLTMAGTTNANTYTGATTVNSGTLVLSKTAGTTAVAGNLIIGDGAGAGSSAVVRLGAANQIADTSAVVLGSDGLLNLNGSSETIASLAGSGVIDNASTTATTLTFGDTGSTTFSGLIQDSGTGNLSLVKQGSGKITLTGANTYAGTTSLASGIIAIQHNTALGSGAATISSGANLEVAGGLTVTNAIALNGPGTLANDGAIQSTAGNNTLSGNLTLQSASRLVADASSSLTLTGAALTSTAGSAQNLSFGGAGDITVNKVIGSATAANNVGTLTKDGDGTLVLTAANLFSGATTINAGTLELRSNAGLGATATGTAVANGATLALANNITSAESQIAISGAGVGGAGALRNLSGTNTLSGAIALNAAATIGVDAGSLTASGVVSGANSLTKVGAGSLTLSGTAANTFSGGVTVNEGTLALAKTANVSAVGSGNVTIGDATGAANSAVVQLTNANQIGATANVTINSDGQLNLNSKNETIGSLAGSGSVTLGSTANLLTVGNTTSTVFTGSVTTTGTGAVTKTGTGTLQIGGISGSNSFAAATLNLNQGTVQLGASNILGTALNFNGGTFSVNGFDETVSSATLTSSSILDFNSLAGVFDLSSGIYIGGTLTINGWAGSISGGGASQLLLGGTITGALLGNINFTGYGSGAQIVNGEIVPITGTVYTWKAAGGGNWVADANWNPDPPLTGVGPTGAGVSVVFGNALTADSTVALTAGKTVGYMTFNDDNRYTISGSTVTMDVNSGSAQINVSNSGGGTIASTLALSDALQIAQNSSSQFIISGNITGTARNLTVGGSGDTLISGNIATTTGTLTKNNAGTLTLSGTNTFTGATTVNAGVLAISSETNLGNNPAALSAAQLTLNGGTLRTITNAVTLDDANRGVTIGASGGTFDTVSNLTIGGTGAATNVLAINGTLTKTGSGTLTFAGTGANTGNGAVNVDAGTLAITKSANVSALGDTAAVTIGSGATLQFNGTSTYTAETIGSLAGGGTVTNASAGAFALTAGGAGTSTTFSGALQNTGGALSLTKTGAGTLTLTDTAGASNFTGATTVNAGALNIRAGTALGSTTGGTTVASGAALELQGGISVGTEALSLTGTGVGANGALRNISGNNSFAGAITLGGATEIQSDSGTLTLSGGIGGAQNLTLAGVGNTTVSGAITTGAGTLTKADSGYAVLSGVNTFTGATSITGGTLEIRSNAALGTTAGATTVSAGGTLALSSGISTAEGLTINGVGSSSAGALRSLSGNNTVSGTVALGSSSLVGVDADTLTVSGVVSGGGSLTKVGAGTLALNATNTYTGGTAINAGIVQIAADRGLGALPGTATPGNVTLNGGTLATTFTGALTTNRGVALGAAGGTISPSAGTTLTYGGIVAGTGALTKSGDGTLTLTGANTYSGGTALTGGTLSINSDARLGAVPGTPNANHLTFAGGTLATTASMTLNPNRGVQVSGAGGKISVANGTTLSFGGTITGPGELELALGGSGVFALTNDINWTGGTLALGGGTFRLAGYDLSVGTLRITGDTILDFGSGLASILTTANVIIQEGATLTITNWVNGTDQFIATNSLASSNGTQAQRGATGVAPQNQIVFTGFGGNSSRWSSYDNQITPVPEPSTYGLILLGGCLGLFAWRRWKKQPAARA</sequence>
<dbReference type="KEGG" id="ote:Oter_3534"/>
<gene>
    <name evidence="2" type="ordered locus">Oter_3534</name>
</gene>
<dbReference type="EMBL" id="CP001032">
    <property type="protein sequence ID" value="ACB76811.1"/>
    <property type="molecule type" value="Genomic_DNA"/>
</dbReference>
<dbReference type="STRING" id="452637.Oter_3534"/>
<dbReference type="PANTHER" id="PTHR35037">
    <property type="entry name" value="C-TERMINAL REGION OF AIDA-LIKE PROTEIN"/>
    <property type="match status" value="1"/>
</dbReference>
<dbReference type="NCBIfam" id="TIGR02595">
    <property type="entry name" value="PEP_CTERM"/>
    <property type="match status" value="1"/>
</dbReference>
<evidence type="ECO:0000313" key="2">
    <source>
        <dbReference type="EMBL" id="ACB76811.1"/>
    </source>
</evidence>
<evidence type="ECO:0000313" key="3">
    <source>
        <dbReference type="Proteomes" id="UP000007013"/>
    </source>
</evidence>
<dbReference type="Proteomes" id="UP000007013">
    <property type="component" value="Chromosome"/>
</dbReference>
<dbReference type="NCBIfam" id="TIGR02601">
    <property type="entry name" value="autotrns_rpt"/>
    <property type="match status" value="12"/>
</dbReference>
<proteinExistence type="predicted"/>
<dbReference type="SUPFAM" id="SSF51126">
    <property type="entry name" value="Pectin lyase-like"/>
    <property type="match status" value="6"/>
</dbReference>
<evidence type="ECO:0000256" key="1">
    <source>
        <dbReference type="ARBA" id="ARBA00022729"/>
    </source>
</evidence>
<name>B1ZVE4_OPITP</name>
<protein>
    <submittedName>
        <fullName evidence="2">Autotransporter-associated beta strand repeat protein</fullName>
    </submittedName>
</protein>
<dbReference type="PANTHER" id="PTHR35037:SF3">
    <property type="entry name" value="C-TERMINAL REGION OF AIDA-LIKE PROTEIN"/>
    <property type="match status" value="1"/>
</dbReference>
<dbReference type="OrthoDB" id="200413at2"/>
<keyword evidence="3" id="KW-1185">Reference proteome</keyword>
<organism evidence="2 3">
    <name type="scientific">Opitutus terrae (strain DSM 11246 / JCM 15787 / PB90-1)</name>
    <dbReference type="NCBI Taxonomy" id="452637"/>
    <lineage>
        <taxon>Bacteria</taxon>
        <taxon>Pseudomonadati</taxon>
        <taxon>Verrucomicrobiota</taxon>
        <taxon>Opitutia</taxon>
        <taxon>Opitutales</taxon>
        <taxon>Opitutaceae</taxon>
        <taxon>Opitutus</taxon>
    </lineage>
</organism>
<dbReference type="Gene3D" id="2.160.20.20">
    <property type="match status" value="1"/>
</dbReference>
<accession>B1ZVE4</accession>
<dbReference type="eggNOG" id="COG3210">
    <property type="taxonomic scope" value="Bacteria"/>
</dbReference>
<dbReference type="Pfam" id="PF12951">
    <property type="entry name" value="PATR"/>
    <property type="match status" value="14"/>
</dbReference>
<reference evidence="2 3" key="1">
    <citation type="journal article" date="2011" name="J. Bacteriol.">
        <title>Genome sequence of the verrucomicrobium Opitutus terrae PB90-1, an abundant inhabitant of rice paddy soil ecosystems.</title>
        <authorList>
            <person name="van Passel M.W."/>
            <person name="Kant R."/>
            <person name="Palva A."/>
            <person name="Copeland A."/>
            <person name="Lucas S."/>
            <person name="Lapidus A."/>
            <person name="Glavina del Rio T."/>
            <person name="Pitluck S."/>
            <person name="Goltsman E."/>
            <person name="Clum A."/>
            <person name="Sun H."/>
            <person name="Schmutz J."/>
            <person name="Larimer F.W."/>
            <person name="Land M.L."/>
            <person name="Hauser L."/>
            <person name="Kyrpides N."/>
            <person name="Mikhailova N."/>
            <person name="Richardson P.P."/>
            <person name="Janssen P.H."/>
            <person name="de Vos W.M."/>
            <person name="Smidt H."/>
        </authorList>
    </citation>
    <scope>NUCLEOTIDE SEQUENCE [LARGE SCALE GENOMIC DNA]</scope>
    <source>
        <strain evidence="3">DSM 11246 / JCM 15787 / PB90-1</strain>
    </source>
</reference>
<dbReference type="InterPro" id="IPR012332">
    <property type="entry name" value="Autotransporter_pectin_lyase_C"/>
</dbReference>